<dbReference type="GO" id="GO:0007188">
    <property type="term" value="P:adenylate cyclase-modulating G protein-coupled receptor signaling pathway"/>
    <property type="evidence" value="ECO:0007669"/>
    <property type="project" value="TreeGrafter"/>
</dbReference>
<keyword evidence="5 7" id="KW-0342">GTP-binding</keyword>
<evidence type="ECO:0000256" key="6">
    <source>
        <dbReference type="ARBA" id="ARBA00023224"/>
    </source>
</evidence>
<evidence type="ECO:0000256" key="9">
    <source>
        <dbReference type="RuleBase" id="RU369122"/>
    </source>
</evidence>
<feature type="region of interest" description="Disordered" evidence="11">
    <location>
        <begin position="595"/>
        <end position="617"/>
    </location>
</feature>
<dbReference type="PROSITE" id="PS51882">
    <property type="entry name" value="G_ALPHA"/>
    <property type="match status" value="1"/>
</dbReference>
<dbReference type="Pfam" id="PF03920">
    <property type="entry name" value="TLE_N"/>
    <property type="match status" value="1"/>
</dbReference>
<keyword evidence="6 9" id="KW-0807">Transducer</keyword>
<proteinExistence type="inferred from homology"/>
<evidence type="ECO:0000256" key="8">
    <source>
        <dbReference type="PIRSR" id="PIRSR601019-2"/>
    </source>
</evidence>
<evidence type="ECO:0000259" key="12">
    <source>
        <dbReference type="Pfam" id="PF03920"/>
    </source>
</evidence>
<comment type="function">
    <text evidence="9">Guanine nucleotide-binding proteins (G proteins) are involved as modulators or transducers in various transmembrane signaling systems.</text>
</comment>
<feature type="binding site" evidence="7">
    <location>
        <begin position="50"/>
        <end position="55"/>
    </location>
    <ligand>
        <name>GTP</name>
        <dbReference type="ChEBI" id="CHEBI:37565"/>
    </ligand>
</feature>
<feature type="compositionally biased region" description="Basic and acidic residues" evidence="11">
    <location>
        <begin position="597"/>
        <end position="617"/>
    </location>
</feature>
<feature type="binding site" evidence="7">
    <location>
        <begin position="322"/>
        <end position="325"/>
    </location>
    <ligand>
        <name>GTP</name>
        <dbReference type="ChEBI" id="CHEBI:37565"/>
    </ligand>
</feature>
<feature type="binding site" evidence="7">
    <location>
        <begin position="181"/>
        <end position="187"/>
    </location>
    <ligand>
        <name>GTP</name>
        <dbReference type="ChEBI" id="CHEBI:37565"/>
    </ligand>
</feature>
<dbReference type="PANTHER" id="PTHR10218">
    <property type="entry name" value="GTP-BINDING PROTEIN ALPHA SUBUNIT"/>
    <property type="match status" value="1"/>
</dbReference>
<evidence type="ECO:0000256" key="4">
    <source>
        <dbReference type="ARBA" id="ARBA00022842"/>
    </source>
</evidence>
<keyword evidence="2 8" id="KW-0479">Metal-binding</keyword>
<dbReference type="InterPro" id="IPR000654">
    <property type="entry name" value="Gprotein_alpha_Q"/>
</dbReference>
<feature type="binding site" evidence="7">
    <location>
        <position position="379"/>
    </location>
    <ligand>
        <name>GTP</name>
        <dbReference type="ChEBI" id="CHEBI:37565"/>
    </ligand>
</feature>
<dbReference type="InterPro" id="IPR001019">
    <property type="entry name" value="Gprotein_alpha_su"/>
</dbReference>
<dbReference type="AlphaFoldDB" id="A0A5C6MUQ3"/>
<evidence type="ECO:0000256" key="2">
    <source>
        <dbReference type="ARBA" id="ARBA00022723"/>
    </source>
</evidence>
<dbReference type="InterPro" id="IPR005617">
    <property type="entry name" value="Groucho/TLE_N"/>
</dbReference>
<feature type="coiled-coil region" evidence="10">
    <location>
        <begin position="446"/>
        <end position="473"/>
    </location>
</feature>
<dbReference type="FunFam" id="3.40.50.300:FF:000692">
    <property type="entry name" value="Guanine nucleotide-binding protein subunit alpha"/>
    <property type="match status" value="3"/>
</dbReference>
<dbReference type="SUPFAM" id="SSF52540">
    <property type="entry name" value="P-loop containing nucleoside triphosphate hydrolases"/>
    <property type="match status" value="1"/>
</dbReference>
<evidence type="ECO:0000256" key="1">
    <source>
        <dbReference type="ARBA" id="ARBA00007976"/>
    </source>
</evidence>
<accession>A0A5C6MUQ3</accession>
<keyword evidence="4 8" id="KW-0460">Magnesium</keyword>
<keyword evidence="10" id="KW-0175">Coiled coil</keyword>
<feature type="binding site" evidence="8">
    <location>
        <position position="187"/>
    </location>
    <ligand>
        <name>Mg(2+)</name>
        <dbReference type="ChEBI" id="CHEBI:18420"/>
    </ligand>
</feature>
<dbReference type="CDD" id="cd00066">
    <property type="entry name" value="G-alpha"/>
    <property type="match status" value="1"/>
</dbReference>
<dbReference type="SUPFAM" id="SSF47895">
    <property type="entry name" value="Transducin (alpha subunit), insertion domain"/>
    <property type="match status" value="1"/>
</dbReference>
<evidence type="ECO:0000256" key="10">
    <source>
        <dbReference type="SAM" id="Coils"/>
    </source>
</evidence>
<sequence>MMALDSAVACCLSEEAKESKRINAEIEKQLRRDRRDARRELKLLLLGTGESGKSTFIKQMRIIHGSGYTDDDKKSFIRLVYQNIFTSMQAMIHATENLRIPFKYEQNKSNAQLVCEVDVEKVSSFCQPYVGAMKALWADPSIQEAYDRRREYQLSDSTRYYLNDLERLGSPGYVPTQQDVLRVRVPTTGIIEYPFDLDNIIFRMVDVGGQRSERRKWIHCFENVTSIMFLAALSEYDQVLVESDNEGDVPGLMSHSLPELEAEPVWRHLRMSHSADRRRPDLSGQSESDRSVSNRMEESKALFRTIITYPWFQNSSVILFLNKKDLLEEKIMHSHLVDYFPQYDGPRQDPLAGREFILKMFVDLNPDKDKIIYSHFTCATDTKNIHFVFAAVKDIILQLTLKEYNLLQRAEALERTSTGRKKAPSPRACDAAASSQQLKFTTSDSCDRIKDEFQFLQAQYHSLKLECDKLASEKSEMQRHYIMYYEMSYGLNIEMHKQAEIVKRLNGICAQILPYLSQEHQQQVLAAIERAKQVTPPEMNSIIRQQLQAHQLSQLQGLALPMTPLPLGLSQPALPAVTTSSGLFSLSSLLASQAQLAKEEKASREDSHREEDGEKSD</sequence>
<dbReference type="GO" id="GO:0001664">
    <property type="term" value="F:G protein-coupled receptor binding"/>
    <property type="evidence" value="ECO:0007669"/>
    <property type="project" value="UniProtKB-UniRule"/>
</dbReference>
<dbReference type="InterPro" id="IPR027417">
    <property type="entry name" value="P-loop_NTPase"/>
</dbReference>
<dbReference type="GO" id="GO:0003924">
    <property type="term" value="F:GTPase activity"/>
    <property type="evidence" value="ECO:0007669"/>
    <property type="project" value="UniProtKB-UniRule"/>
</dbReference>
<dbReference type="GO" id="GO:0046872">
    <property type="term" value="F:metal ion binding"/>
    <property type="evidence" value="ECO:0007669"/>
    <property type="project" value="UniProtKB-UniRule"/>
</dbReference>
<organism evidence="13 14">
    <name type="scientific">Takifugu flavidus</name>
    <name type="common">sansaifugu</name>
    <dbReference type="NCBI Taxonomy" id="433684"/>
    <lineage>
        <taxon>Eukaryota</taxon>
        <taxon>Metazoa</taxon>
        <taxon>Chordata</taxon>
        <taxon>Craniata</taxon>
        <taxon>Vertebrata</taxon>
        <taxon>Euteleostomi</taxon>
        <taxon>Actinopterygii</taxon>
        <taxon>Neopterygii</taxon>
        <taxon>Teleostei</taxon>
        <taxon>Neoteleostei</taxon>
        <taxon>Acanthomorphata</taxon>
        <taxon>Eupercaria</taxon>
        <taxon>Tetraodontiformes</taxon>
        <taxon>Tetradontoidea</taxon>
        <taxon>Tetraodontidae</taxon>
        <taxon>Takifugu</taxon>
    </lineage>
</organism>
<dbReference type="GO" id="GO:0005096">
    <property type="term" value="F:GTPase activator activity"/>
    <property type="evidence" value="ECO:0007669"/>
    <property type="project" value="TreeGrafter"/>
</dbReference>
<feature type="binding site" evidence="7">
    <location>
        <begin position="156"/>
        <end position="157"/>
    </location>
    <ligand>
        <name>GTP</name>
        <dbReference type="ChEBI" id="CHEBI:37565"/>
    </ligand>
</feature>
<comment type="similarity">
    <text evidence="1 9">Belongs to the G-alpha family. G(q) subfamily.</text>
</comment>
<dbReference type="Gene3D" id="3.40.50.300">
    <property type="entry name" value="P-loop containing nucleotide triphosphate hydrolases"/>
    <property type="match status" value="2"/>
</dbReference>
<evidence type="ECO:0000313" key="13">
    <source>
        <dbReference type="EMBL" id="TWW57871.1"/>
    </source>
</evidence>
<protein>
    <recommendedName>
        <fullName evidence="9">Guanine nucleotide-binding protein subunit alpha</fullName>
    </recommendedName>
</protein>
<gene>
    <name evidence="13" type="ORF">D4764_07G0005900</name>
</gene>
<dbReference type="GO" id="GO:0005737">
    <property type="term" value="C:cytoplasm"/>
    <property type="evidence" value="ECO:0007669"/>
    <property type="project" value="TreeGrafter"/>
</dbReference>
<keyword evidence="14" id="KW-1185">Reference proteome</keyword>
<dbReference type="PANTHER" id="PTHR10218:SF368">
    <property type="entry name" value="GUANINE NUCLEOTIDE-BINDING PROTEIN (G PROTEIN), ALPHA 11A (GQ CLASS)-RELATED"/>
    <property type="match status" value="1"/>
</dbReference>
<evidence type="ECO:0000313" key="14">
    <source>
        <dbReference type="Proteomes" id="UP000324091"/>
    </source>
</evidence>
<dbReference type="GO" id="GO:0005834">
    <property type="term" value="C:heterotrimeric G-protein complex"/>
    <property type="evidence" value="ECO:0007669"/>
    <property type="project" value="UniProtKB-UniRule"/>
</dbReference>
<dbReference type="InterPro" id="IPR011025">
    <property type="entry name" value="GproteinA_insert"/>
</dbReference>
<evidence type="ECO:0000256" key="7">
    <source>
        <dbReference type="PIRSR" id="PIRSR601019-1"/>
    </source>
</evidence>
<feature type="domain" description="Groucho/TLE N-terminal Q-rich" evidence="12">
    <location>
        <begin position="438"/>
        <end position="551"/>
    </location>
</feature>
<dbReference type="Pfam" id="PF00503">
    <property type="entry name" value="G-alpha"/>
    <property type="match status" value="1"/>
</dbReference>
<reference evidence="13 14" key="1">
    <citation type="submission" date="2019-04" db="EMBL/GenBank/DDBJ databases">
        <title>Chromosome genome assembly for Takifugu flavidus.</title>
        <authorList>
            <person name="Xiao S."/>
        </authorList>
    </citation>
    <scope>NUCLEOTIDE SEQUENCE [LARGE SCALE GENOMIC DNA]</scope>
    <source>
        <strain evidence="13">HTHZ2018</strain>
        <tissue evidence="13">Muscle</tissue>
    </source>
</reference>
<dbReference type="PRINTS" id="PR00318">
    <property type="entry name" value="GPROTEINA"/>
</dbReference>
<evidence type="ECO:0000256" key="11">
    <source>
        <dbReference type="SAM" id="MobiDB-lite"/>
    </source>
</evidence>
<evidence type="ECO:0000256" key="3">
    <source>
        <dbReference type="ARBA" id="ARBA00022741"/>
    </source>
</evidence>
<name>A0A5C6MUQ3_9TELE</name>
<evidence type="ECO:0000256" key="5">
    <source>
        <dbReference type="ARBA" id="ARBA00023134"/>
    </source>
</evidence>
<comment type="caution">
    <text evidence="13">The sequence shown here is derived from an EMBL/GenBank/DDBJ whole genome shotgun (WGS) entry which is preliminary data.</text>
</comment>
<dbReference type="EMBL" id="RHFK02000020">
    <property type="protein sequence ID" value="TWW57871.1"/>
    <property type="molecule type" value="Genomic_DNA"/>
</dbReference>
<comment type="subunit">
    <text evidence="9">G proteins are composed of 3 units; alpha, beta and gamma. The alpha chain contains the guanine nucleotide binding site.</text>
</comment>
<dbReference type="Proteomes" id="UP000324091">
    <property type="component" value="Chromosome 7"/>
</dbReference>
<keyword evidence="3 7" id="KW-0547">Nucleotide-binding</keyword>
<dbReference type="GO" id="GO:0031683">
    <property type="term" value="F:G-protein beta/gamma-subunit complex binding"/>
    <property type="evidence" value="ECO:0007669"/>
    <property type="project" value="UniProtKB-UniRule"/>
</dbReference>
<dbReference type="PRINTS" id="PR00442">
    <property type="entry name" value="GPROTEINAQ"/>
</dbReference>
<dbReference type="SMART" id="SM00275">
    <property type="entry name" value="G_alpha"/>
    <property type="match status" value="1"/>
</dbReference>
<feature type="binding site" evidence="7">
    <location>
        <begin position="206"/>
        <end position="210"/>
    </location>
    <ligand>
        <name>GTP</name>
        <dbReference type="ChEBI" id="CHEBI:37565"/>
    </ligand>
</feature>
<feature type="binding site" evidence="8">
    <location>
        <position position="54"/>
    </location>
    <ligand>
        <name>Mg(2+)</name>
        <dbReference type="ChEBI" id="CHEBI:18420"/>
    </ligand>
</feature>
<dbReference type="GO" id="GO:0005525">
    <property type="term" value="F:GTP binding"/>
    <property type="evidence" value="ECO:0007669"/>
    <property type="project" value="UniProtKB-UniRule"/>
</dbReference>